<evidence type="ECO:0000259" key="1">
    <source>
        <dbReference type="Pfam" id="PF13556"/>
    </source>
</evidence>
<sequence>MLKKLKRRYPSAEIKSSPSNLSNMIWFFIDEDQKYFGIPLNKITSSEIELLKTLFPTFHTDMALNTSNQSKKWFDYLFNDHPALPDDDVKKSFRIIQFFISQYEDTLDAKSWEEAIKALFPHEVNIVFSSAKEGIIIEEKKDYILSLSELQTSIKTLESDFLFTIHFYLGQFYSIIDLKSIFQLEQSFFHFASTEMAKDRIFSLTNVLPLYLLKNTPNKLRESFFASMFEIFKEDKELRRTIKLYIENNSNASLTAKQLFLHRNSLQYRIDKFVEKTGLDLKTFPNVLIVYLACIDFEYFH</sequence>
<name>A0ABX7DXV7_9BACI</name>
<dbReference type="PANTHER" id="PTHR33744:SF15">
    <property type="entry name" value="CARBOHYDRATE DIACID REGULATOR"/>
    <property type="match status" value="1"/>
</dbReference>
<dbReference type="InterPro" id="IPR009057">
    <property type="entry name" value="Homeodomain-like_sf"/>
</dbReference>
<keyword evidence="3" id="KW-1185">Reference proteome</keyword>
<dbReference type="EMBL" id="CP065425">
    <property type="protein sequence ID" value="QQZ08328.1"/>
    <property type="molecule type" value="Genomic_DNA"/>
</dbReference>
<dbReference type="Gene3D" id="1.10.10.2840">
    <property type="entry name" value="PucR C-terminal helix-turn-helix domain"/>
    <property type="match status" value="1"/>
</dbReference>
<dbReference type="Pfam" id="PF13556">
    <property type="entry name" value="HTH_30"/>
    <property type="match status" value="1"/>
</dbReference>
<proteinExistence type="predicted"/>
<dbReference type="InterPro" id="IPR042070">
    <property type="entry name" value="PucR_C-HTH_sf"/>
</dbReference>
<organism evidence="2 3">
    <name type="scientific">Heyndrickxia vini</name>
    <dbReference type="NCBI Taxonomy" id="1476025"/>
    <lineage>
        <taxon>Bacteria</taxon>
        <taxon>Bacillati</taxon>
        <taxon>Bacillota</taxon>
        <taxon>Bacilli</taxon>
        <taxon>Bacillales</taxon>
        <taxon>Bacillaceae</taxon>
        <taxon>Heyndrickxia</taxon>
    </lineage>
</organism>
<dbReference type="PANTHER" id="PTHR33744">
    <property type="entry name" value="CARBOHYDRATE DIACID REGULATOR"/>
    <property type="match status" value="1"/>
</dbReference>
<gene>
    <name evidence="2" type="ORF">I5776_14765</name>
</gene>
<dbReference type="SUPFAM" id="SSF46689">
    <property type="entry name" value="Homeodomain-like"/>
    <property type="match status" value="1"/>
</dbReference>
<feature type="domain" description="PucR C-terminal helix-turn-helix" evidence="1">
    <location>
        <begin position="238"/>
        <end position="294"/>
    </location>
</feature>
<protein>
    <submittedName>
        <fullName evidence="2">Helix-turn-helix domain-containing protein</fullName>
    </submittedName>
</protein>
<dbReference type="RefSeq" id="WP_202777146.1">
    <property type="nucleotide sequence ID" value="NZ_CP065425.1"/>
</dbReference>
<dbReference type="Proteomes" id="UP000595691">
    <property type="component" value="Chromosome"/>
</dbReference>
<evidence type="ECO:0000313" key="2">
    <source>
        <dbReference type="EMBL" id="QQZ08328.1"/>
    </source>
</evidence>
<dbReference type="InterPro" id="IPR051448">
    <property type="entry name" value="CdaR-like_regulators"/>
</dbReference>
<dbReference type="InterPro" id="IPR025736">
    <property type="entry name" value="PucR_C-HTH_dom"/>
</dbReference>
<reference evidence="2 3" key="1">
    <citation type="submission" date="2020-11" db="EMBL/GenBank/DDBJ databases">
        <title>Taxonomic evaluation of the Bacillus sporothermodurans group of bacteria based on whole genome sequences.</title>
        <authorList>
            <person name="Fiedler G."/>
            <person name="Herbstmann A.-D."/>
            <person name="Doll E."/>
            <person name="Wenning M."/>
            <person name="Brinks E."/>
            <person name="Kabisch J."/>
            <person name="Breitenwieser F."/>
            <person name="Lappann M."/>
            <person name="Boehnlein C."/>
            <person name="Franz C."/>
        </authorList>
    </citation>
    <scope>NUCLEOTIDE SEQUENCE [LARGE SCALE GENOMIC DNA]</scope>
    <source>
        <strain evidence="2 3">JCM 19841</strain>
    </source>
</reference>
<evidence type="ECO:0000313" key="3">
    <source>
        <dbReference type="Proteomes" id="UP000595691"/>
    </source>
</evidence>
<accession>A0ABX7DXV7</accession>